<accession>A0AAD8K001</accession>
<evidence type="ECO:0000313" key="1">
    <source>
        <dbReference type="EMBL" id="KAK1413919.1"/>
    </source>
</evidence>
<proteinExistence type="predicted"/>
<sequence length="95" mass="11124">MHGFLIRDYEYPTNILCWTSERFQKTNERRFELGQCSKKTLYDIPHEPTTSLISTADVTFAQDITKPVKKELTIRALLRRNKTFNILCDVVTIEA</sequence>
<reference evidence="1" key="1">
    <citation type="journal article" date="2023" name="bioRxiv">
        <title>Improved chromosome-level genome assembly for marigold (Tagetes erecta).</title>
        <authorList>
            <person name="Jiang F."/>
            <person name="Yuan L."/>
            <person name="Wang S."/>
            <person name="Wang H."/>
            <person name="Xu D."/>
            <person name="Wang A."/>
            <person name="Fan W."/>
        </authorList>
    </citation>
    <scope>NUCLEOTIDE SEQUENCE</scope>
    <source>
        <strain evidence="1">WSJ</strain>
        <tissue evidence="1">Leaf</tissue>
    </source>
</reference>
<gene>
    <name evidence="1" type="ORF">QVD17_29656</name>
</gene>
<dbReference type="Proteomes" id="UP001229421">
    <property type="component" value="Unassembled WGS sequence"/>
</dbReference>
<organism evidence="1 2">
    <name type="scientific">Tagetes erecta</name>
    <name type="common">African marigold</name>
    <dbReference type="NCBI Taxonomy" id="13708"/>
    <lineage>
        <taxon>Eukaryota</taxon>
        <taxon>Viridiplantae</taxon>
        <taxon>Streptophyta</taxon>
        <taxon>Embryophyta</taxon>
        <taxon>Tracheophyta</taxon>
        <taxon>Spermatophyta</taxon>
        <taxon>Magnoliopsida</taxon>
        <taxon>eudicotyledons</taxon>
        <taxon>Gunneridae</taxon>
        <taxon>Pentapetalae</taxon>
        <taxon>asterids</taxon>
        <taxon>campanulids</taxon>
        <taxon>Asterales</taxon>
        <taxon>Asteraceae</taxon>
        <taxon>Asteroideae</taxon>
        <taxon>Heliantheae alliance</taxon>
        <taxon>Tageteae</taxon>
        <taxon>Tagetes</taxon>
    </lineage>
</organism>
<dbReference type="AlphaFoldDB" id="A0AAD8K001"/>
<keyword evidence="2" id="KW-1185">Reference proteome</keyword>
<name>A0AAD8K001_TARER</name>
<protein>
    <submittedName>
        <fullName evidence="1">Uncharacterized protein</fullName>
    </submittedName>
</protein>
<comment type="caution">
    <text evidence="1">The sequence shown here is derived from an EMBL/GenBank/DDBJ whole genome shotgun (WGS) entry which is preliminary data.</text>
</comment>
<evidence type="ECO:0000313" key="2">
    <source>
        <dbReference type="Proteomes" id="UP001229421"/>
    </source>
</evidence>
<dbReference type="EMBL" id="JAUHHV010000008">
    <property type="protein sequence ID" value="KAK1413919.1"/>
    <property type="molecule type" value="Genomic_DNA"/>
</dbReference>